<keyword evidence="1" id="KW-0732">Signal</keyword>
<sequence>MKKLFFTFLTVLSSSFIIGQASGNVNYKNPQSYNNDNNTIDTDFPSNGDIVVSVKGLANIKADAYTAIFSVTQTGKTTKEVNELIDQRITQSLNAIKLKKGVETFVDMISFVPAYEYEAEKKLFNRKTYNEVPAGFELKKNIHIKFSDPNQLNEFIAILSNNEIYDLVRVDYFSNTLETVKREMMLKAKLLVQEKIKNYQELLGETFINAEKRITDDYIVNVPVEMYKSYEAYNGSSLNLKKAANVNQLSKSVTLYYQPVFNKEFDFVINPTVLEPVIQVQYEVKMAISREKKQPLKADKTDKEFILITPNGDLKTLNTNTAKPVH</sequence>
<dbReference type="Gene3D" id="3.30.70.2970">
    <property type="entry name" value="Protein of unknown function (DUF541), domain 2"/>
    <property type="match status" value="1"/>
</dbReference>
<evidence type="ECO:0000313" key="3">
    <source>
        <dbReference type="Proteomes" id="UP000533639"/>
    </source>
</evidence>
<proteinExistence type="predicted"/>
<reference evidence="2 3" key="1">
    <citation type="submission" date="2020-06" db="EMBL/GenBank/DDBJ databases">
        <authorList>
            <person name="Criscuolo A."/>
        </authorList>
    </citation>
    <scope>NUCLEOTIDE SEQUENCE [LARGE SCALE GENOMIC DNA]</scope>
    <source>
        <strain evidence="2">PXU-55</strain>
    </source>
</reference>
<name>A0A9N8IY60_9FLAO</name>
<organism evidence="2 3">
    <name type="scientific">Flavobacterium panici</name>
    <dbReference type="NCBI Taxonomy" id="2654843"/>
    <lineage>
        <taxon>Bacteria</taxon>
        <taxon>Pseudomonadati</taxon>
        <taxon>Bacteroidota</taxon>
        <taxon>Flavobacteriia</taxon>
        <taxon>Flavobacteriales</taxon>
        <taxon>Flavobacteriaceae</taxon>
        <taxon>Flavobacterium</taxon>
    </lineage>
</organism>
<dbReference type="AlphaFoldDB" id="A0A9N8IY60"/>
<feature type="signal peptide" evidence="1">
    <location>
        <begin position="1"/>
        <end position="23"/>
    </location>
</feature>
<evidence type="ECO:0000313" key="2">
    <source>
        <dbReference type="EMBL" id="CAC9972488.1"/>
    </source>
</evidence>
<protein>
    <recommendedName>
        <fullName evidence="4">SIMPL domain-containing protein</fullName>
    </recommendedName>
</protein>
<keyword evidence="3" id="KW-1185">Reference proteome</keyword>
<dbReference type="EMBL" id="CAIJDE010000017">
    <property type="protein sequence ID" value="CAC9972488.1"/>
    <property type="molecule type" value="Genomic_DNA"/>
</dbReference>
<evidence type="ECO:0000256" key="1">
    <source>
        <dbReference type="SAM" id="SignalP"/>
    </source>
</evidence>
<accession>A0A9N8IY60</accession>
<evidence type="ECO:0008006" key="4">
    <source>
        <dbReference type="Google" id="ProtNLM"/>
    </source>
</evidence>
<comment type="caution">
    <text evidence="2">The sequence shown here is derived from an EMBL/GenBank/DDBJ whole genome shotgun (WGS) entry which is preliminary data.</text>
</comment>
<feature type="chain" id="PRO_5040450735" description="SIMPL domain-containing protein" evidence="1">
    <location>
        <begin position="24"/>
        <end position="326"/>
    </location>
</feature>
<dbReference type="Proteomes" id="UP000533639">
    <property type="component" value="Unassembled WGS sequence"/>
</dbReference>
<dbReference type="Gene3D" id="3.30.110.170">
    <property type="entry name" value="Protein of unknown function (DUF541), domain 1"/>
    <property type="match status" value="1"/>
</dbReference>
<dbReference type="RefSeq" id="WP_180856074.1">
    <property type="nucleotide sequence ID" value="NZ_CAIJDE010000017.1"/>
</dbReference>
<gene>
    <name evidence="2" type="ORF">FLAPXU55_00164</name>
</gene>
<dbReference type="Pfam" id="PF04402">
    <property type="entry name" value="SIMPL"/>
    <property type="match status" value="1"/>
</dbReference>
<dbReference type="InterPro" id="IPR007497">
    <property type="entry name" value="SIMPL/DUF541"/>
</dbReference>